<accession>A0ABW1IVJ6</accession>
<proteinExistence type="inferred from homology"/>
<feature type="transmembrane region" description="Helical" evidence="7">
    <location>
        <begin position="265"/>
        <end position="285"/>
    </location>
</feature>
<keyword evidence="5 7" id="KW-1133">Transmembrane helix</keyword>
<evidence type="ECO:0000256" key="3">
    <source>
        <dbReference type="ARBA" id="ARBA00022475"/>
    </source>
</evidence>
<dbReference type="InterPro" id="IPR000515">
    <property type="entry name" value="MetI-like"/>
</dbReference>
<keyword evidence="3" id="KW-1003">Cell membrane</keyword>
<reference evidence="10" key="1">
    <citation type="journal article" date="2019" name="Int. J. Syst. Evol. Microbiol.">
        <title>The Global Catalogue of Microorganisms (GCM) 10K type strain sequencing project: providing services to taxonomists for standard genome sequencing and annotation.</title>
        <authorList>
            <consortium name="The Broad Institute Genomics Platform"/>
            <consortium name="The Broad Institute Genome Sequencing Center for Infectious Disease"/>
            <person name="Wu L."/>
            <person name="Ma J."/>
        </authorList>
    </citation>
    <scope>NUCLEOTIDE SEQUENCE [LARGE SCALE GENOMIC DNA]</scope>
    <source>
        <strain evidence="10">CCM 8749</strain>
    </source>
</reference>
<feature type="transmembrane region" description="Helical" evidence="7">
    <location>
        <begin position="128"/>
        <end position="149"/>
    </location>
</feature>
<feature type="transmembrane region" description="Helical" evidence="7">
    <location>
        <begin position="161"/>
        <end position="182"/>
    </location>
</feature>
<evidence type="ECO:0000256" key="5">
    <source>
        <dbReference type="ARBA" id="ARBA00022989"/>
    </source>
</evidence>
<dbReference type="SUPFAM" id="SSF161098">
    <property type="entry name" value="MetI-like"/>
    <property type="match status" value="1"/>
</dbReference>
<dbReference type="Pfam" id="PF00528">
    <property type="entry name" value="BPD_transp_1"/>
    <property type="match status" value="1"/>
</dbReference>
<dbReference type="EMBL" id="JBHSQV010000187">
    <property type="protein sequence ID" value="MFC5989112.1"/>
    <property type="molecule type" value="Genomic_DNA"/>
</dbReference>
<organism evidence="9 10">
    <name type="scientific">Marinicrinis lubricantis</name>
    <dbReference type="NCBI Taxonomy" id="2086470"/>
    <lineage>
        <taxon>Bacteria</taxon>
        <taxon>Bacillati</taxon>
        <taxon>Bacillota</taxon>
        <taxon>Bacilli</taxon>
        <taxon>Bacillales</taxon>
        <taxon>Paenibacillaceae</taxon>
    </lineage>
</organism>
<evidence type="ECO:0000259" key="8">
    <source>
        <dbReference type="PROSITE" id="PS50928"/>
    </source>
</evidence>
<name>A0ABW1IVJ6_9BACL</name>
<evidence type="ECO:0000313" key="10">
    <source>
        <dbReference type="Proteomes" id="UP001596250"/>
    </source>
</evidence>
<evidence type="ECO:0000256" key="7">
    <source>
        <dbReference type="RuleBase" id="RU363032"/>
    </source>
</evidence>
<keyword evidence="2 7" id="KW-0813">Transport</keyword>
<dbReference type="RefSeq" id="WP_379896674.1">
    <property type="nucleotide sequence ID" value="NZ_CBCSCT010000002.1"/>
</dbReference>
<sequence length="299" mass="33877">MRALANRLSSLRWRRRSKGFRWDRTQIILTIFLAAFGYFMLLPLIYIFNHALKPYSELFLFPPRIFVQEPTLSNFLEFFVVIQDSAVPVSRYLYNSVIVTGLGTLLVVVISALCAYPLAKHRFPGHQLVFSVIILSLMFVPEAIQIPRYVVVAKLGIMDTYWGHILPHIAAPVNVFLMKQFMDQVPNELLEAAKLDGAKEWRIFSRIMIPICIPAVATTAILSFQTIWNDASTSVLFMQNDAMKTFPYFLSTITNNLANQVARQGAAAAAGLIMFLPTLIIFLLFQRKVISTMAHSGIK</sequence>
<comment type="similarity">
    <text evidence="7">Belongs to the binding-protein-dependent transport system permease family.</text>
</comment>
<keyword evidence="4 7" id="KW-0812">Transmembrane</keyword>
<evidence type="ECO:0000256" key="1">
    <source>
        <dbReference type="ARBA" id="ARBA00004651"/>
    </source>
</evidence>
<gene>
    <name evidence="9" type="ORF">ACFPXP_22130</name>
</gene>
<dbReference type="PANTHER" id="PTHR43744">
    <property type="entry name" value="ABC TRANSPORTER PERMEASE PROTEIN MG189-RELATED-RELATED"/>
    <property type="match status" value="1"/>
</dbReference>
<dbReference type="Proteomes" id="UP001596250">
    <property type="component" value="Unassembled WGS sequence"/>
</dbReference>
<evidence type="ECO:0000313" key="9">
    <source>
        <dbReference type="EMBL" id="MFC5989112.1"/>
    </source>
</evidence>
<comment type="subcellular location">
    <subcellularLocation>
        <location evidence="1 7">Cell membrane</location>
        <topology evidence="1 7">Multi-pass membrane protein</topology>
    </subcellularLocation>
</comment>
<protein>
    <submittedName>
        <fullName evidence="9">Carbohydrate ABC transporter permease</fullName>
    </submittedName>
</protein>
<dbReference type="PROSITE" id="PS50928">
    <property type="entry name" value="ABC_TM1"/>
    <property type="match status" value="1"/>
</dbReference>
<dbReference type="PANTHER" id="PTHR43744:SF1">
    <property type="entry name" value="BINDING-PROTEIN-DEPENDENT TRANSPORT SYSTEMS INNER MEMBRANE COMPONENT"/>
    <property type="match status" value="1"/>
</dbReference>
<evidence type="ECO:0000256" key="4">
    <source>
        <dbReference type="ARBA" id="ARBA00022692"/>
    </source>
</evidence>
<keyword evidence="6 7" id="KW-0472">Membrane</keyword>
<comment type="caution">
    <text evidence="9">The sequence shown here is derived from an EMBL/GenBank/DDBJ whole genome shotgun (WGS) entry which is preliminary data.</text>
</comment>
<keyword evidence="10" id="KW-1185">Reference proteome</keyword>
<dbReference type="InterPro" id="IPR035906">
    <property type="entry name" value="MetI-like_sf"/>
</dbReference>
<dbReference type="CDD" id="cd06261">
    <property type="entry name" value="TM_PBP2"/>
    <property type="match status" value="1"/>
</dbReference>
<dbReference type="Gene3D" id="1.10.3720.10">
    <property type="entry name" value="MetI-like"/>
    <property type="match status" value="1"/>
</dbReference>
<feature type="transmembrane region" description="Helical" evidence="7">
    <location>
        <begin position="203"/>
        <end position="228"/>
    </location>
</feature>
<feature type="transmembrane region" description="Helical" evidence="7">
    <location>
        <begin position="27"/>
        <end position="48"/>
    </location>
</feature>
<evidence type="ECO:0000256" key="6">
    <source>
        <dbReference type="ARBA" id="ARBA00023136"/>
    </source>
</evidence>
<feature type="transmembrane region" description="Helical" evidence="7">
    <location>
        <begin position="92"/>
        <end position="116"/>
    </location>
</feature>
<feature type="domain" description="ABC transmembrane type-1" evidence="8">
    <location>
        <begin position="93"/>
        <end position="285"/>
    </location>
</feature>
<evidence type="ECO:0000256" key="2">
    <source>
        <dbReference type="ARBA" id="ARBA00022448"/>
    </source>
</evidence>